<keyword evidence="5" id="KW-0472">Membrane</keyword>
<gene>
    <name evidence="9" type="ORF">CYMTET_25049</name>
</gene>
<accession>A0AAE0FVC7</accession>
<keyword evidence="2" id="KW-0813">Transport</keyword>
<comment type="subcellular location">
    <subcellularLocation>
        <location evidence="1">Membrane</location>
    </subcellularLocation>
</comment>
<dbReference type="GO" id="GO:0008289">
    <property type="term" value="F:lipid binding"/>
    <property type="evidence" value="ECO:0007669"/>
    <property type="project" value="UniProtKB-KW"/>
</dbReference>
<dbReference type="AlphaFoldDB" id="A0AAE0FVC7"/>
<dbReference type="SMART" id="SM00239">
    <property type="entry name" value="C2"/>
    <property type="match status" value="2"/>
</dbReference>
<evidence type="ECO:0000256" key="2">
    <source>
        <dbReference type="ARBA" id="ARBA00022448"/>
    </source>
</evidence>
<dbReference type="PANTHER" id="PTHR10774">
    <property type="entry name" value="EXTENDED SYNAPTOTAGMIN-RELATED"/>
    <property type="match status" value="1"/>
</dbReference>
<name>A0AAE0FVC7_9CHLO</name>
<feature type="domain" description="SMP-LTD" evidence="8">
    <location>
        <begin position="163"/>
        <end position="355"/>
    </location>
</feature>
<sequence length="1270" mass="141137">MLEGKACKVSRTLNVHQREDLRSPRFKLKMVKRYTKVGGASLDVSKYLKLLSRVAEVLILGPCGPVLADVARSAGNFARCAILAPNHELQNGLARLSDLPRAGGKWKLMGMLFFLNSIRRRRERAHRVAFVQAIRCLDSQDRRALGRFEQIPEWANKVPSFLSTESGEWLNALLRATWLHASRTFQDLLDESLRSSIDETLNASAPTGIRLSLETCTLGTVAPVFSDFRVQDNGTNDELRLTCTVKYHGDPTIVLAIATPAMYTLRVKVVNFFLTAPIQFQLAPLLSESPFFGGCSAMFMQPPVIRHDFQVQPVPGMPHLGLGVVPGLPKFLNSLLPYILRDYMVFPQALIIPLADLPAEQLEAMLGAREVGRLEVQVLKARNLPNLDWSIIGVNLSDPYVKLGLGVGDQFPARSERTRTIENNLNPEWDETFDLSVHDLVSQRLMLQVYDSDHNLYGVTSDDLMGHVNVDLTAATSESTEDSHARWYPLENDVLDKQKGGAFFRSKKDAPAILLRLRWRPNAECEGGSDALALAGGQIRRRRPYQRAMGAAQRLRLDSRLTPFACMIEERIRRMDFKEGRTLRLIRPYTLPPWLTDKRIMSADWMNQLLGVAWPAARSYASAWIAKKNRIGSYNLNVPGVDLIHRMDLGRFPLMHIDGIQTIAEGSEEGWVTMDVAVHLAGDANFGTRIRLACCPLSDVRIELQQLTATLKLRVHLGPIIPTVPYFAAMAVSMLEPPEMDFKLYCRPSRFLPGVDLASVPGFQVMTRRLMHNLLGPTLVCPSAVYVPILDMEDSAVYYHLDLTQKVDGMLVVKVTGYDGAECASWDLGARFRRTPDAYVTVAMRTRLDAFDALRRRPYEDRFQHTHAEPLRAAEEAAWGEEFQFLVDEPEDTLLTLGVFAEASRQNPPRVPKGQHRTEIARLDAQAAAFVREIRGERGPLYMPLSYEVWSNLICPSEQLDPADPTAQPPNPEDLIWPGFKNKSVPVNVSETNSGVIPIQEDVVVEERAGAMGRMLSCLKSVKALRSAVTGRGAESGAQLPQGLDDAFSEMGSVAGSVAGEEEQEPEASGGGASTREQTDLEQMLATEVAQRRNTLLGVALVRVSAPKSGEKTQVRTEVKGGILKGGHLNLELQWNPFMPFGSERPTTAKAAKRGMIFVHVLKVKGLLDPVNNPLVRVTVESLVRNSACKRRAHEEATAFDEMFVFPIVLSGKQPILQVQLRGDKGASAVGVCSVRINDIVKHGRISGDFTLQQVQSGIINMELTWREKV</sequence>
<feature type="region of interest" description="Disordered" evidence="6">
    <location>
        <begin position="1057"/>
        <end position="1079"/>
    </location>
</feature>
<dbReference type="Pfam" id="PF00168">
    <property type="entry name" value="C2"/>
    <property type="match status" value="2"/>
</dbReference>
<evidence type="ECO:0000313" key="10">
    <source>
        <dbReference type="Proteomes" id="UP001190700"/>
    </source>
</evidence>
<evidence type="ECO:0000256" key="5">
    <source>
        <dbReference type="ARBA" id="ARBA00023136"/>
    </source>
</evidence>
<evidence type="ECO:0000256" key="1">
    <source>
        <dbReference type="ARBA" id="ARBA00004370"/>
    </source>
</evidence>
<dbReference type="InterPro" id="IPR031468">
    <property type="entry name" value="SMP_LBD"/>
</dbReference>
<evidence type="ECO:0000259" key="8">
    <source>
        <dbReference type="PROSITE" id="PS51847"/>
    </source>
</evidence>
<dbReference type="EMBL" id="LGRX02013207">
    <property type="protein sequence ID" value="KAK3266325.1"/>
    <property type="molecule type" value="Genomic_DNA"/>
</dbReference>
<comment type="caution">
    <text evidence="9">The sequence shown here is derived from an EMBL/GenBank/DDBJ whole genome shotgun (WGS) entry which is preliminary data.</text>
</comment>
<dbReference type="PANTHER" id="PTHR10774:SF190">
    <property type="entry name" value="C2 CALCIUM_LIPID-BINDING ENDONUCLEASE_EXONUCLEASE_PHOSPHATASE-RELATED"/>
    <property type="match status" value="1"/>
</dbReference>
<keyword evidence="4" id="KW-0446">Lipid-binding</keyword>
<dbReference type="GO" id="GO:0006869">
    <property type="term" value="P:lipid transport"/>
    <property type="evidence" value="ECO:0007669"/>
    <property type="project" value="UniProtKB-KW"/>
</dbReference>
<evidence type="ECO:0000313" key="9">
    <source>
        <dbReference type="EMBL" id="KAK3266325.1"/>
    </source>
</evidence>
<evidence type="ECO:0000256" key="3">
    <source>
        <dbReference type="ARBA" id="ARBA00023055"/>
    </source>
</evidence>
<dbReference type="PROSITE" id="PS51847">
    <property type="entry name" value="SMP"/>
    <property type="match status" value="1"/>
</dbReference>
<dbReference type="GO" id="GO:0016020">
    <property type="term" value="C:membrane"/>
    <property type="evidence" value="ECO:0007669"/>
    <property type="project" value="UniProtKB-SubCell"/>
</dbReference>
<keyword evidence="3" id="KW-0445">Lipid transport</keyword>
<keyword evidence="10" id="KW-1185">Reference proteome</keyword>
<evidence type="ECO:0000256" key="6">
    <source>
        <dbReference type="SAM" id="MobiDB-lite"/>
    </source>
</evidence>
<proteinExistence type="predicted"/>
<organism evidence="9 10">
    <name type="scientific">Cymbomonas tetramitiformis</name>
    <dbReference type="NCBI Taxonomy" id="36881"/>
    <lineage>
        <taxon>Eukaryota</taxon>
        <taxon>Viridiplantae</taxon>
        <taxon>Chlorophyta</taxon>
        <taxon>Pyramimonadophyceae</taxon>
        <taxon>Pyramimonadales</taxon>
        <taxon>Pyramimonadaceae</taxon>
        <taxon>Cymbomonas</taxon>
    </lineage>
</organism>
<dbReference type="Gene3D" id="2.60.40.150">
    <property type="entry name" value="C2 domain"/>
    <property type="match status" value="2"/>
</dbReference>
<evidence type="ECO:0000256" key="4">
    <source>
        <dbReference type="ARBA" id="ARBA00023121"/>
    </source>
</evidence>
<dbReference type="PROSITE" id="PS50004">
    <property type="entry name" value="C2"/>
    <property type="match status" value="1"/>
</dbReference>
<dbReference type="Proteomes" id="UP001190700">
    <property type="component" value="Unassembled WGS sequence"/>
</dbReference>
<dbReference type="GO" id="GO:0005783">
    <property type="term" value="C:endoplasmic reticulum"/>
    <property type="evidence" value="ECO:0007669"/>
    <property type="project" value="TreeGrafter"/>
</dbReference>
<feature type="domain" description="C2" evidence="7">
    <location>
        <begin position="353"/>
        <end position="488"/>
    </location>
</feature>
<evidence type="ECO:0000259" key="7">
    <source>
        <dbReference type="PROSITE" id="PS50004"/>
    </source>
</evidence>
<dbReference type="InterPro" id="IPR045050">
    <property type="entry name" value="Synaptotagmin_plant"/>
</dbReference>
<dbReference type="InterPro" id="IPR035892">
    <property type="entry name" value="C2_domain_sf"/>
</dbReference>
<dbReference type="InterPro" id="IPR000008">
    <property type="entry name" value="C2_dom"/>
</dbReference>
<dbReference type="CDD" id="cd00030">
    <property type="entry name" value="C2"/>
    <property type="match status" value="1"/>
</dbReference>
<protein>
    <submittedName>
        <fullName evidence="9">Uncharacterized protein</fullName>
    </submittedName>
</protein>
<dbReference type="SUPFAM" id="SSF49562">
    <property type="entry name" value="C2 domain (Calcium/lipid-binding domain, CaLB)"/>
    <property type="match status" value="2"/>
</dbReference>
<reference evidence="9 10" key="1">
    <citation type="journal article" date="2015" name="Genome Biol. Evol.">
        <title>Comparative Genomics of a Bacterivorous Green Alga Reveals Evolutionary Causalities and Consequences of Phago-Mixotrophic Mode of Nutrition.</title>
        <authorList>
            <person name="Burns J.A."/>
            <person name="Paasch A."/>
            <person name="Narechania A."/>
            <person name="Kim E."/>
        </authorList>
    </citation>
    <scope>NUCLEOTIDE SEQUENCE [LARGE SCALE GENOMIC DNA]</scope>
    <source>
        <strain evidence="9 10">PLY_AMNH</strain>
    </source>
</reference>